<reference evidence="2" key="1">
    <citation type="submission" date="2012-02" db="EMBL/GenBank/DDBJ databases">
        <title>Complete sequence of plasmid of Methanomethylovorans hollandica DSM 15978.</title>
        <authorList>
            <person name="Lucas S."/>
            <person name="Copeland A."/>
            <person name="Lapidus A."/>
            <person name="Glavina del Rio T."/>
            <person name="Dalin E."/>
            <person name="Tice H."/>
            <person name="Bruce D."/>
            <person name="Goodwin L."/>
            <person name="Pitluck S."/>
            <person name="Peters L."/>
            <person name="Mikhailova N."/>
            <person name="Held B."/>
            <person name="Kyrpides N."/>
            <person name="Mavromatis K."/>
            <person name="Ivanova N."/>
            <person name="Brettin T."/>
            <person name="Detter J.C."/>
            <person name="Han C."/>
            <person name="Larimer F."/>
            <person name="Land M."/>
            <person name="Hauser L."/>
            <person name="Markowitz V."/>
            <person name="Cheng J.-F."/>
            <person name="Hugenholtz P."/>
            <person name="Woyke T."/>
            <person name="Wu D."/>
            <person name="Spring S."/>
            <person name="Schroeder M."/>
            <person name="Brambilla E."/>
            <person name="Klenk H.-P."/>
            <person name="Eisen J.A."/>
        </authorList>
    </citation>
    <scope>NUCLEOTIDE SEQUENCE [LARGE SCALE GENOMIC DNA]</scope>
    <source>
        <strain evidence="2">DSM 15978 / NBRC 107637 / DMS1</strain>
        <plasmid evidence="2">Plasmid pMETHO01</plasmid>
    </source>
</reference>
<keyword evidence="1" id="KW-0614">Plasmid</keyword>
<dbReference type="Proteomes" id="UP000010866">
    <property type="component" value="Plasmid pMETHO01"/>
</dbReference>
<protein>
    <submittedName>
        <fullName evidence="1">Uncharacterized protein</fullName>
    </submittedName>
</protein>
<name>L0L321_METHD</name>
<proteinExistence type="predicted"/>
<dbReference type="OrthoDB" id="384975at2157"/>
<gene>
    <name evidence="1" type="ordered locus">Metho_2582</name>
</gene>
<keyword evidence="2" id="KW-1185">Reference proteome</keyword>
<evidence type="ECO:0000313" key="2">
    <source>
        <dbReference type="Proteomes" id="UP000010866"/>
    </source>
</evidence>
<dbReference type="HOGENOM" id="CLU_1131610_0_0_2"/>
<dbReference type="AlphaFoldDB" id="L0L321"/>
<dbReference type="RefSeq" id="WP_015313851.1">
    <property type="nucleotide sequence ID" value="NC_019972.1"/>
</dbReference>
<geneLocation type="plasmid" evidence="1 2">
    <name>pMETHO01</name>
</geneLocation>
<dbReference type="GeneID" id="14401544"/>
<evidence type="ECO:0000313" key="1">
    <source>
        <dbReference type="EMBL" id="AGB50719.1"/>
    </source>
</evidence>
<accession>L0L321</accession>
<organism evidence="1 2">
    <name type="scientific">Methanomethylovorans hollandica (strain DSM 15978 / NBRC 107637 / DMS1)</name>
    <dbReference type="NCBI Taxonomy" id="867904"/>
    <lineage>
        <taxon>Archaea</taxon>
        <taxon>Methanobacteriati</taxon>
        <taxon>Methanobacteriota</taxon>
        <taxon>Stenosarchaea group</taxon>
        <taxon>Methanomicrobia</taxon>
        <taxon>Methanosarcinales</taxon>
        <taxon>Methanosarcinaceae</taxon>
        <taxon>Methanomethylovorans</taxon>
    </lineage>
</organism>
<dbReference type="EMBL" id="CP003363">
    <property type="protein sequence ID" value="AGB50719.1"/>
    <property type="molecule type" value="Genomic_DNA"/>
</dbReference>
<sequence length="245" mass="28281">MEIKEYRVPFNGKIFRSIEFNFRNNPSDKLTLDSLIEKGIILAKKVNPILARDSSLARDNNMKIKDCIGGAIAEYCWRTWLNQYFELNRIDMKAQETSFENAKNQIDIQIINNRGDIKTVEVRSSFAYKGVDAAISHNFKILGPYYNEIKKYEYTKDYHVMVVYSFSKDLLKSQLESGDFKVYLVGGATRILLQNSPFAFNRDLAPQDDITERLNQRATYRVIEPIANGYDTIKISELIASMSQL</sequence>
<dbReference type="KEGG" id="mhz:Metho_2582"/>